<sequence length="38" mass="4133">MGEDLLPAVRPIVPLEAFDDVAVTGRLQPVLVFQQLGQ</sequence>
<reference evidence="1" key="1">
    <citation type="submission" date="2020-02" db="EMBL/GenBank/DDBJ databases">
        <authorList>
            <person name="Meier V. D."/>
        </authorList>
    </citation>
    <scope>NUCLEOTIDE SEQUENCE</scope>
    <source>
        <strain evidence="1">AVDCRST_MAG31</strain>
    </source>
</reference>
<dbReference type="EMBL" id="CADCWA010000120">
    <property type="protein sequence ID" value="CAA9521637.1"/>
    <property type="molecule type" value="Genomic_DNA"/>
</dbReference>
<protein>
    <submittedName>
        <fullName evidence="1">Uncharacterized protein</fullName>
    </submittedName>
</protein>
<name>A0A6J4TF44_9SPHN</name>
<organism evidence="1">
    <name type="scientific">uncultured Sphingomonas sp</name>
    <dbReference type="NCBI Taxonomy" id="158754"/>
    <lineage>
        <taxon>Bacteria</taxon>
        <taxon>Pseudomonadati</taxon>
        <taxon>Pseudomonadota</taxon>
        <taxon>Alphaproteobacteria</taxon>
        <taxon>Sphingomonadales</taxon>
        <taxon>Sphingomonadaceae</taxon>
        <taxon>Sphingomonas</taxon>
        <taxon>environmental samples</taxon>
    </lineage>
</organism>
<accession>A0A6J4TF44</accession>
<dbReference type="AlphaFoldDB" id="A0A6J4TF44"/>
<proteinExistence type="predicted"/>
<gene>
    <name evidence="1" type="ORF">AVDCRST_MAG31-1657</name>
</gene>
<evidence type="ECO:0000313" key="1">
    <source>
        <dbReference type="EMBL" id="CAA9521637.1"/>
    </source>
</evidence>